<reference evidence="20 22" key="1">
    <citation type="submission" date="2017-09" db="EMBL/GenBank/DDBJ databases">
        <title>Bacterial and phytoplankton interrelationship in Kongsfjorden, an Arctic fjord.</title>
        <authorList>
            <person name="Sinha R."/>
            <person name="Krishnan K."/>
        </authorList>
    </citation>
    <scope>NUCLEOTIDE SEQUENCE [LARGE SCALE GENOMIC DNA]</scope>
    <source>
        <strain evidence="20 22">58</strain>
    </source>
</reference>
<evidence type="ECO:0000256" key="17">
    <source>
        <dbReference type="PIRSR" id="PIRSR603561-1"/>
    </source>
</evidence>
<organism evidence="20 22">
    <name type="scientific">Halopseudomonas pelagia</name>
    <dbReference type="NCBI Taxonomy" id="553151"/>
    <lineage>
        <taxon>Bacteria</taxon>
        <taxon>Pseudomonadati</taxon>
        <taxon>Pseudomonadota</taxon>
        <taxon>Gammaproteobacteria</taxon>
        <taxon>Pseudomonadales</taxon>
        <taxon>Pseudomonadaceae</taxon>
        <taxon>Halopseudomonas</taxon>
    </lineage>
</organism>
<reference evidence="21 23" key="2">
    <citation type="submission" date="2018-10" db="EMBL/GenBank/DDBJ databases">
        <title>Complete genome sequence of Pseudomonas pelagia strain Kongs-67.</title>
        <authorList>
            <person name="Sinha R.K."/>
            <person name="Krishnan K."/>
        </authorList>
    </citation>
    <scope>NUCLEOTIDE SEQUENCE [LARGE SCALE GENOMIC DNA]</scope>
    <source>
        <strain evidence="21 23">Kongs-67</strain>
    </source>
</reference>
<dbReference type="GO" id="GO:0008413">
    <property type="term" value="F:8-oxo-7,8-dihydroguanosine triphosphate pyrophosphatase activity"/>
    <property type="evidence" value="ECO:0007669"/>
    <property type="project" value="InterPro"/>
</dbReference>
<evidence type="ECO:0000256" key="15">
    <source>
        <dbReference type="ARBA" id="ARBA00041979"/>
    </source>
</evidence>
<dbReference type="SUPFAM" id="SSF51391">
    <property type="entry name" value="Thiamin phosphate synthase"/>
    <property type="match status" value="2"/>
</dbReference>
<feature type="binding site" evidence="17">
    <location>
        <begin position="34"/>
        <end position="37"/>
    </location>
    <ligand>
        <name>8-oxo-dGTP</name>
        <dbReference type="ChEBI" id="CHEBI:77896"/>
    </ligand>
</feature>
<dbReference type="EMBL" id="NWMT01000056">
    <property type="protein sequence ID" value="PCD00798.1"/>
    <property type="molecule type" value="Genomic_DNA"/>
</dbReference>
<feature type="binding site" evidence="18">
    <location>
        <position position="37"/>
    </location>
    <ligand>
        <name>Mg(2+)</name>
        <dbReference type="ChEBI" id="CHEBI:18420"/>
    </ligand>
</feature>
<dbReference type="InterPro" id="IPR020084">
    <property type="entry name" value="NUDIX_hydrolase_CS"/>
</dbReference>
<feature type="domain" description="Nudix hydrolase" evidence="19">
    <location>
        <begin position="1"/>
        <end position="129"/>
    </location>
</feature>
<dbReference type="CDD" id="cd00564">
    <property type="entry name" value="TMP_TenI"/>
    <property type="match status" value="1"/>
</dbReference>
<dbReference type="Pfam" id="PF02581">
    <property type="entry name" value="TMP-TENI"/>
    <property type="match status" value="1"/>
</dbReference>
<feature type="binding site" evidence="17">
    <location>
        <position position="119"/>
    </location>
    <ligand>
        <name>8-oxo-dGTP</name>
        <dbReference type="ChEBI" id="CHEBI:77896"/>
    </ligand>
</feature>
<dbReference type="InterPro" id="IPR036206">
    <property type="entry name" value="ThiamineP_synth_sf"/>
</dbReference>
<dbReference type="NCBIfam" id="TIGR00586">
    <property type="entry name" value="mutt"/>
    <property type="match status" value="1"/>
</dbReference>
<dbReference type="InterPro" id="IPR029119">
    <property type="entry name" value="MutY_C"/>
</dbReference>
<evidence type="ECO:0000256" key="18">
    <source>
        <dbReference type="PIRSR" id="PIRSR603561-2"/>
    </source>
</evidence>
<evidence type="ECO:0000256" key="9">
    <source>
        <dbReference type="ARBA" id="ARBA00023204"/>
    </source>
</evidence>
<accession>A0AA91U574</accession>
<dbReference type="PANTHER" id="PTHR47707">
    <property type="entry name" value="8-OXO-DGTP DIPHOSPHATASE"/>
    <property type="match status" value="1"/>
</dbReference>
<evidence type="ECO:0000256" key="14">
    <source>
        <dbReference type="ARBA" id="ARBA00041592"/>
    </source>
</evidence>
<keyword evidence="9" id="KW-0234">DNA repair</keyword>
<evidence type="ECO:0000256" key="4">
    <source>
        <dbReference type="ARBA" id="ARBA00022705"/>
    </source>
</evidence>
<dbReference type="GO" id="GO:0044715">
    <property type="term" value="F:8-oxo-dGDP phosphatase activity"/>
    <property type="evidence" value="ECO:0007669"/>
    <property type="project" value="TreeGrafter"/>
</dbReference>
<protein>
    <recommendedName>
        <fullName evidence="13">8-oxo-dGTP diphosphatase</fullName>
        <ecNumber evidence="12">3.6.1.55</ecNumber>
    </recommendedName>
    <alternativeName>
        <fullName evidence="16">7,8-dihydro-8-oxoguanine-triphosphatase</fullName>
    </alternativeName>
    <alternativeName>
        <fullName evidence="15">Mutator protein MutT</fullName>
    </alternativeName>
    <alternativeName>
        <fullName evidence="14">dGTP pyrophosphohydrolase</fullName>
    </alternativeName>
</protein>
<evidence type="ECO:0000256" key="2">
    <source>
        <dbReference type="ARBA" id="ARBA00005582"/>
    </source>
</evidence>
<dbReference type="EMBL" id="CP033116">
    <property type="protein sequence ID" value="QFY58088.1"/>
    <property type="molecule type" value="Genomic_DNA"/>
</dbReference>
<name>A0AA91U574_9GAMM</name>
<dbReference type="FunFam" id="3.90.79.10:FF:000014">
    <property type="entry name" value="8-oxo-dGTP diphosphatase MutT"/>
    <property type="match status" value="1"/>
</dbReference>
<evidence type="ECO:0000313" key="21">
    <source>
        <dbReference type="EMBL" id="QFY58088.1"/>
    </source>
</evidence>
<evidence type="ECO:0000256" key="11">
    <source>
        <dbReference type="ARBA" id="ARBA00036904"/>
    </source>
</evidence>
<dbReference type="Gene3D" id="3.90.79.10">
    <property type="entry name" value="Nucleoside Triphosphate Pyrophosphohydrolase"/>
    <property type="match status" value="1"/>
</dbReference>
<dbReference type="GO" id="GO:0009228">
    <property type="term" value="P:thiamine biosynthetic process"/>
    <property type="evidence" value="ECO:0007669"/>
    <property type="project" value="UniProtKB-KW"/>
</dbReference>
<dbReference type="RefSeq" id="WP_096345143.1">
    <property type="nucleotide sequence ID" value="NZ_CP033116.1"/>
</dbReference>
<dbReference type="NCBIfam" id="NF006530">
    <property type="entry name" value="PRK08999.1"/>
    <property type="match status" value="1"/>
</dbReference>
<comment type="catalytic activity">
    <reaction evidence="10">
        <text>8-oxo-dGTP + H2O = 8-oxo-dGMP + diphosphate + H(+)</text>
        <dbReference type="Rhea" id="RHEA:31575"/>
        <dbReference type="ChEBI" id="CHEBI:15377"/>
        <dbReference type="ChEBI" id="CHEBI:15378"/>
        <dbReference type="ChEBI" id="CHEBI:33019"/>
        <dbReference type="ChEBI" id="CHEBI:63224"/>
        <dbReference type="ChEBI" id="CHEBI:77896"/>
        <dbReference type="EC" id="3.6.1.55"/>
    </reaction>
</comment>
<comment type="similarity">
    <text evidence="2">Belongs to the Nudix hydrolase family.</text>
</comment>
<dbReference type="InterPro" id="IPR020476">
    <property type="entry name" value="Nudix_hydrolase"/>
</dbReference>
<keyword evidence="8 18" id="KW-0460">Magnesium</keyword>
<evidence type="ECO:0000313" key="20">
    <source>
        <dbReference type="EMBL" id="PCD00798.1"/>
    </source>
</evidence>
<comment type="catalytic activity">
    <reaction evidence="11">
        <text>8-oxo-GTP + H2O = 8-oxo-GMP + diphosphate + H(+)</text>
        <dbReference type="Rhea" id="RHEA:67616"/>
        <dbReference type="ChEBI" id="CHEBI:15377"/>
        <dbReference type="ChEBI" id="CHEBI:15378"/>
        <dbReference type="ChEBI" id="CHEBI:33019"/>
        <dbReference type="ChEBI" id="CHEBI:143553"/>
        <dbReference type="ChEBI" id="CHEBI:145694"/>
    </reaction>
</comment>
<proteinExistence type="inferred from homology"/>
<keyword evidence="7 21" id="KW-0378">Hydrolase</keyword>
<evidence type="ECO:0000313" key="22">
    <source>
        <dbReference type="Proteomes" id="UP000243750"/>
    </source>
</evidence>
<feature type="binding site" evidence="18">
    <location>
        <position position="57"/>
    </location>
    <ligand>
        <name>Mg(2+)</name>
        <dbReference type="ChEBI" id="CHEBI:18420"/>
    </ligand>
</feature>
<dbReference type="PANTHER" id="PTHR47707:SF1">
    <property type="entry name" value="NUDIX HYDROLASE FAMILY PROTEIN"/>
    <property type="match status" value="1"/>
</dbReference>
<keyword evidence="3" id="KW-0515">Mutator protein</keyword>
<dbReference type="InterPro" id="IPR000086">
    <property type="entry name" value="NUDIX_hydrolase_dom"/>
</dbReference>
<dbReference type="GO" id="GO:0006281">
    <property type="term" value="P:DNA repair"/>
    <property type="evidence" value="ECO:0007669"/>
    <property type="project" value="UniProtKB-KW"/>
</dbReference>
<dbReference type="PRINTS" id="PR00502">
    <property type="entry name" value="NUDIXFAMILY"/>
</dbReference>
<evidence type="ECO:0000256" key="6">
    <source>
        <dbReference type="ARBA" id="ARBA00022763"/>
    </source>
</evidence>
<dbReference type="Proteomes" id="UP000344571">
    <property type="component" value="Chromosome"/>
</dbReference>
<evidence type="ECO:0000256" key="12">
    <source>
        <dbReference type="ARBA" id="ARBA00038905"/>
    </source>
</evidence>
<dbReference type="InterPro" id="IPR013785">
    <property type="entry name" value="Aldolase_TIM"/>
</dbReference>
<dbReference type="CDD" id="cd03425">
    <property type="entry name" value="NUDIX_MutT_NudA_like"/>
    <property type="match status" value="1"/>
</dbReference>
<dbReference type="InterPro" id="IPR003561">
    <property type="entry name" value="Mutator_MutT"/>
</dbReference>
<evidence type="ECO:0000256" key="1">
    <source>
        <dbReference type="ARBA" id="ARBA00001946"/>
    </source>
</evidence>
<dbReference type="Proteomes" id="UP000243750">
    <property type="component" value="Unassembled WGS sequence"/>
</dbReference>
<dbReference type="Pfam" id="PF14815">
    <property type="entry name" value="NUDIX_4"/>
    <property type="match status" value="1"/>
</dbReference>
<dbReference type="GO" id="GO:0046872">
    <property type="term" value="F:metal ion binding"/>
    <property type="evidence" value="ECO:0007669"/>
    <property type="project" value="UniProtKB-KW"/>
</dbReference>
<evidence type="ECO:0000256" key="8">
    <source>
        <dbReference type="ARBA" id="ARBA00022842"/>
    </source>
</evidence>
<evidence type="ECO:0000259" key="19">
    <source>
        <dbReference type="PROSITE" id="PS51462"/>
    </source>
</evidence>
<dbReference type="InterPro" id="IPR047127">
    <property type="entry name" value="MutT-like"/>
</dbReference>
<dbReference type="GO" id="GO:0044716">
    <property type="term" value="F:8-oxo-GDP phosphatase activity"/>
    <property type="evidence" value="ECO:0007669"/>
    <property type="project" value="TreeGrafter"/>
</dbReference>
<evidence type="ECO:0000313" key="23">
    <source>
        <dbReference type="Proteomes" id="UP000344571"/>
    </source>
</evidence>
<sequence length="339" mass="36726">MRPIHVMAAVIRRADGSILIAKRPDAAHQGGLWEFPGGKLEEGEPRLDGLARELQEELGIQITNARPLIDIRHDYPDKSIRLDVWSVSSFSGEAHGAEGQQVRWVAPQDLGQYAFPAANKPIVLAATLPQRYLITPDNCDADQLIAGLDVASERGVRMVQLRQTGLSQADYATLATTLMAKTGEAFMWILKGEHPPSSGAGWHVTSAQLRRFRASGWCKGKPFATRPPLLQSTDEMERRSECEETWDGLLAASCHNAEELQMANDIGADFVTLSPVLPTQSHPGAAHLGWEGAAELVAMVNMPVYLLGGLSSDDLECAQEIGAQGIAGISGLWPAVKPR</sequence>
<gene>
    <name evidence="20" type="ORF">CO192_03090</name>
    <name evidence="21" type="ORF">EAO82_17965</name>
</gene>
<dbReference type="Gene3D" id="3.20.20.70">
    <property type="entry name" value="Aldolase class I"/>
    <property type="match status" value="1"/>
</dbReference>
<dbReference type="InterPro" id="IPR015797">
    <property type="entry name" value="NUDIX_hydrolase-like_dom_sf"/>
</dbReference>
<evidence type="ECO:0000256" key="10">
    <source>
        <dbReference type="ARBA" id="ARBA00035861"/>
    </source>
</evidence>
<dbReference type="InterPro" id="IPR022998">
    <property type="entry name" value="ThiamineP_synth_TenI"/>
</dbReference>
<dbReference type="EC" id="3.6.1.55" evidence="12"/>
<feature type="binding site" evidence="17">
    <location>
        <position position="28"/>
    </location>
    <ligand>
        <name>8-oxo-dGTP</name>
        <dbReference type="ChEBI" id="CHEBI:77896"/>
    </ligand>
</feature>
<feature type="binding site" evidence="17">
    <location>
        <position position="23"/>
    </location>
    <ligand>
        <name>8-oxo-dGTP</name>
        <dbReference type="ChEBI" id="CHEBI:77896"/>
    </ligand>
</feature>
<dbReference type="SUPFAM" id="SSF55811">
    <property type="entry name" value="Nudix"/>
    <property type="match status" value="1"/>
</dbReference>
<comment type="cofactor">
    <cofactor evidence="1 18">
        <name>Mg(2+)</name>
        <dbReference type="ChEBI" id="CHEBI:18420"/>
    </cofactor>
</comment>
<dbReference type="GO" id="GO:0006260">
    <property type="term" value="P:DNA replication"/>
    <property type="evidence" value="ECO:0007669"/>
    <property type="project" value="UniProtKB-KW"/>
</dbReference>
<keyword evidence="23" id="KW-1185">Reference proteome</keyword>
<keyword evidence="5 18" id="KW-0479">Metal-binding</keyword>
<keyword evidence="4" id="KW-0235">DNA replication</keyword>
<evidence type="ECO:0000256" key="7">
    <source>
        <dbReference type="ARBA" id="ARBA00022801"/>
    </source>
</evidence>
<dbReference type="PROSITE" id="PS51462">
    <property type="entry name" value="NUDIX"/>
    <property type="match status" value="1"/>
</dbReference>
<evidence type="ECO:0000256" key="16">
    <source>
        <dbReference type="ARBA" id="ARBA00042798"/>
    </source>
</evidence>
<evidence type="ECO:0000256" key="13">
    <source>
        <dbReference type="ARBA" id="ARBA00040794"/>
    </source>
</evidence>
<keyword evidence="6" id="KW-0227">DNA damage</keyword>
<dbReference type="PROSITE" id="PS00893">
    <property type="entry name" value="NUDIX_BOX"/>
    <property type="match status" value="1"/>
</dbReference>
<evidence type="ECO:0000256" key="5">
    <source>
        <dbReference type="ARBA" id="ARBA00022723"/>
    </source>
</evidence>
<dbReference type="AlphaFoldDB" id="A0AA91U574"/>
<dbReference type="GO" id="GO:0035539">
    <property type="term" value="F:8-oxo-7,8-dihydrodeoxyguanosine triphosphate pyrophosphatase activity"/>
    <property type="evidence" value="ECO:0007669"/>
    <property type="project" value="UniProtKB-EC"/>
</dbReference>
<evidence type="ECO:0000256" key="3">
    <source>
        <dbReference type="ARBA" id="ARBA00022457"/>
    </source>
</evidence>